<name>A0A015K5X5_RHIIW</name>
<keyword evidence="2" id="KW-1185">Reference proteome</keyword>
<reference evidence="1 2" key="1">
    <citation type="submission" date="2014-02" db="EMBL/GenBank/DDBJ databases">
        <title>Single nucleus genome sequencing reveals high similarity among nuclei of an endomycorrhizal fungus.</title>
        <authorList>
            <person name="Lin K."/>
            <person name="Geurts R."/>
            <person name="Zhang Z."/>
            <person name="Limpens E."/>
            <person name="Saunders D.G."/>
            <person name="Mu D."/>
            <person name="Pang E."/>
            <person name="Cao H."/>
            <person name="Cha H."/>
            <person name="Lin T."/>
            <person name="Zhou Q."/>
            <person name="Shang Y."/>
            <person name="Li Y."/>
            <person name="Ivanov S."/>
            <person name="Sharma T."/>
            <person name="Velzen R.V."/>
            <person name="Ruijter N.D."/>
            <person name="Aanen D.K."/>
            <person name="Win J."/>
            <person name="Kamoun S."/>
            <person name="Bisseling T."/>
            <person name="Huang S."/>
        </authorList>
    </citation>
    <scope>NUCLEOTIDE SEQUENCE [LARGE SCALE GENOMIC DNA]</scope>
    <source>
        <strain evidence="2">DAOM197198w</strain>
    </source>
</reference>
<gene>
    <name evidence="1" type="ORF">RirG_230940</name>
</gene>
<organism evidence="1 2">
    <name type="scientific">Rhizophagus irregularis (strain DAOM 197198w)</name>
    <name type="common">Glomus intraradices</name>
    <dbReference type="NCBI Taxonomy" id="1432141"/>
    <lineage>
        <taxon>Eukaryota</taxon>
        <taxon>Fungi</taxon>
        <taxon>Fungi incertae sedis</taxon>
        <taxon>Mucoromycota</taxon>
        <taxon>Glomeromycotina</taxon>
        <taxon>Glomeromycetes</taxon>
        <taxon>Glomerales</taxon>
        <taxon>Glomeraceae</taxon>
        <taxon>Rhizophagus</taxon>
    </lineage>
</organism>
<evidence type="ECO:0000313" key="2">
    <source>
        <dbReference type="Proteomes" id="UP000022910"/>
    </source>
</evidence>
<sequence>MYENFSSFEEQHPRDERAEYIISPQYFPPHIQQLTNERDSTAHYSLPISMPLSCNNTKNVQYINYDFNEQIPSVVHDSPTLIPHYIDDNNNYDCIIPTTQYTTSCSIPMQQHINDDSISQYSSQPSTLTQPFNYNDAETQQFYDKNPQQPFLNLPLPCEDSNIIFRFEIPGLEIIINPSTFTNDYIIDDPNSQYSSQPQHYIHSNDETHQIYDKNQHQPILNPSFPHDNLHVNSHTYRFDIPGFNITINPST</sequence>
<proteinExistence type="predicted"/>
<dbReference type="Proteomes" id="UP000022910">
    <property type="component" value="Unassembled WGS sequence"/>
</dbReference>
<protein>
    <submittedName>
        <fullName evidence="1">Uncharacterized protein</fullName>
    </submittedName>
</protein>
<dbReference type="HOGENOM" id="CLU_1103283_0_0_1"/>
<dbReference type="EMBL" id="JEMT01028414">
    <property type="protein sequence ID" value="EXX54826.1"/>
    <property type="molecule type" value="Genomic_DNA"/>
</dbReference>
<accession>A0A015K5X5</accession>
<comment type="caution">
    <text evidence="1">The sequence shown here is derived from an EMBL/GenBank/DDBJ whole genome shotgun (WGS) entry which is preliminary data.</text>
</comment>
<dbReference type="OrthoDB" id="2320571at2759"/>
<evidence type="ECO:0000313" key="1">
    <source>
        <dbReference type="EMBL" id="EXX54826.1"/>
    </source>
</evidence>
<dbReference type="AlphaFoldDB" id="A0A015K5X5"/>